<name>A0A0E9SSM5_ANGAN</name>
<proteinExistence type="predicted"/>
<organism evidence="1">
    <name type="scientific">Anguilla anguilla</name>
    <name type="common">European freshwater eel</name>
    <name type="synonym">Muraena anguilla</name>
    <dbReference type="NCBI Taxonomy" id="7936"/>
    <lineage>
        <taxon>Eukaryota</taxon>
        <taxon>Metazoa</taxon>
        <taxon>Chordata</taxon>
        <taxon>Craniata</taxon>
        <taxon>Vertebrata</taxon>
        <taxon>Euteleostomi</taxon>
        <taxon>Actinopterygii</taxon>
        <taxon>Neopterygii</taxon>
        <taxon>Teleostei</taxon>
        <taxon>Anguilliformes</taxon>
        <taxon>Anguillidae</taxon>
        <taxon>Anguilla</taxon>
    </lineage>
</organism>
<reference evidence="1" key="2">
    <citation type="journal article" date="2015" name="Fish Shellfish Immunol.">
        <title>Early steps in the European eel (Anguilla anguilla)-Vibrio vulnificus interaction in the gills: Role of the RtxA13 toxin.</title>
        <authorList>
            <person name="Callol A."/>
            <person name="Pajuelo D."/>
            <person name="Ebbesson L."/>
            <person name="Teles M."/>
            <person name="MacKenzie S."/>
            <person name="Amaro C."/>
        </authorList>
    </citation>
    <scope>NUCLEOTIDE SEQUENCE</scope>
</reference>
<evidence type="ECO:0000313" key="1">
    <source>
        <dbReference type="EMBL" id="JAH43675.1"/>
    </source>
</evidence>
<sequence>MVNVFQWAIVHDKPTNCLYAGRGYIGLANMKKWKCAIAVYSQDSLIKKVLISRNGRVVYLTFVTF</sequence>
<protein>
    <submittedName>
        <fullName evidence="1">Uncharacterized protein</fullName>
    </submittedName>
</protein>
<reference evidence="1" key="1">
    <citation type="submission" date="2014-11" db="EMBL/GenBank/DDBJ databases">
        <authorList>
            <person name="Amaro Gonzalez C."/>
        </authorList>
    </citation>
    <scope>NUCLEOTIDE SEQUENCE</scope>
</reference>
<accession>A0A0E9SSM5</accession>
<dbReference type="EMBL" id="GBXM01064902">
    <property type="protein sequence ID" value="JAH43675.1"/>
    <property type="molecule type" value="Transcribed_RNA"/>
</dbReference>
<dbReference type="AlphaFoldDB" id="A0A0E9SSM5"/>